<keyword evidence="8" id="KW-0625">Polysaccharide transport</keyword>
<dbReference type="GO" id="GO:0006811">
    <property type="term" value="P:monoatomic ion transport"/>
    <property type="evidence" value="ECO:0007669"/>
    <property type="project" value="UniProtKB-KW"/>
</dbReference>
<keyword evidence="13" id="KW-0998">Cell outer membrane</keyword>
<evidence type="ECO:0000256" key="7">
    <source>
        <dbReference type="ARBA" id="ARBA00022729"/>
    </source>
</evidence>
<comment type="similarity">
    <text evidence="2">Belongs to the BexD/CtrA/VexA family.</text>
</comment>
<evidence type="ECO:0000256" key="13">
    <source>
        <dbReference type="ARBA" id="ARBA00023237"/>
    </source>
</evidence>
<name>A0A069QFL8_HOYLO</name>
<keyword evidence="12" id="KW-0564">Palmitate</keyword>
<accession>A0A069QFL8</accession>
<dbReference type="Pfam" id="PF02563">
    <property type="entry name" value="Poly_export"/>
    <property type="match status" value="1"/>
</dbReference>
<feature type="domain" description="Polysaccharide export protein N-terminal" evidence="16">
    <location>
        <begin position="44"/>
        <end position="142"/>
    </location>
</feature>
<evidence type="ECO:0000259" key="17">
    <source>
        <dbReference type="Pfam" id="PF22461"/>
    </source>
</evidence>
<dbReference type="eggNOG" id="COG1596">
    <property type="taxonomic scope" value="Bacteria"/>
</dbReference>
<keyword evidence="19" id="KW-1185">Reference proteome</keyword>
<evidence type="ECO:0000313" key="19">
    <source>
        <dbReference type="Proteomes" id="UP000027442"/>
    </source>
</evidence>
<keyword evidence="7" id="KW-0732">Signal</keyword>
<dbReference type="PATRIC" id="fig|1122985.7.peg.3223"/>
<dbReference type="GO" id="GO:0015159">
    <property type="term" value="F:polysaccharide transmembrane transporter activity"/>
    <property type="evidence" value="ECO:0007669"/>
    <property type="project" value="InterPro"/>
</dbReference>
<feature type="transmembrane region" description="Helical" evidence="15">
    <location>
        <begin position="244"/>
        <end position="263"/>
    </location>
</feature>
<dbReference type="GO" id="GO:0009279">
    <property type="term" value="C:cell outer membrane"/>
    <property type="evidence" value="ECO:0007669"/>
    <property type="project" value="UniProtKB-SubCell"/>
</dbReference>
<dbReference type="AlphaFoldDB" id="A0A069QFL8"/>
<evidence type="ECO:0000256" key="1">
    <source>
        <dbReference type="ARBA" id="ARBA00004571"/>
    </source>
</evidence>
<keyword evidence="3" id="KW-0813">Transport</keyword>
<dbReference type="GO" id="GO:0015288">
    <property type="term" value="F:porin activity"/>
    <property type="evidence" value="ECO:0007669"/>
    <property type="project" value="UniProtKB-KW"/>
</dbReference>
<dbReference type="PANTHER" id="PTHR33619">
    <property type="entry name" value="POLYSACCHARIDE EXPORT PROTEIN GFCE-RELATED"/>
    <property type="match status" value="1"/>
</dbReference>
<evidence type="ECO:0000256" key="10">
    <source>
        <dbReference type="ARBA" id="ARBA00023114"/>
    </source>
</evidence>
<keyword evidence="11 15" id="KW-0472">Membrane</keyword>
<protein>
    <submittedName>
        <fullName evidence="18">Polysaccharide biosynthesis/export protein</fullName>
    </submittedName>
</protein>
<feature type="domain" description="SLBB" evidence="17">
    <location>
        <begin position="146"/>
        <end position="226"/>
    </location>
</feature>
<keyword evidence="14" id="KW-0449">Lipoprotein</keyword>
<comment type="subcellular location">
    <subcellularLocation>
        <location evidence="1">Cell outer membrane</location>
        <topology evidence="1">Multi-pass membrane protein</topology>
    </subcellularLocation>
</comment>
<evidence type="ECO:0000256" key="11">
    <source>
        <dbReference type="ARBA" id="ARBA00023136"/>
    </source>
</evidence>
<evidence type="ECO:0000256" key="4">
    <source>
        <dbReference type="ARBA" id="ARBA00022452"/>
    </source>
</evidence>
<evidence type="ECO:0000256" key="6">
    <source>
        <dbReference type="ARBA" id="ARBA00022692"/>
    </source>
</evidence>
<dbReference type="Pfam" id="PF22461">
    <property type="entry name" value="SLBB_2"/>
    <property type="match status" value="1"/>
</dbReference>
<dbReference type="PANTHER" id="PTHR33619:SF3">
    <property type="entry name" value="POLYSACCHARIDE EXPORT PROTEIN GFCE-RELATED"/>
    <property type="match status" value="1"/>
</dbReference>
<dbReference type="GO" id="GO:0046930">
    <property type="term" value="C:pore complex"/>
    <property type="evidence" value="ECO:0007669"/>
    <property type="project" value="UniProtKB-KW"/>
</dbReference>
<organism evidence="18 19">
    <name type="scientific">Hoylesella loescheii DSM 19665 = JCM 12249 = ATCC 15930</name>
    <dbReference type="NCBI Taxonomy" id="1122985"/>
    <lineage>
        <taxon>Bacteria</taxon>
        <taxon>Pseudomonadati</taxon>
        <taxon>Bacteroidota</taxon>
        <taxon>Bacteroidia</taxon>
        <taxon>Bacteroidales</taxon>
        <taxon>Prevotellaceae</taxon>
        <taxon>Hoylesella</taxon>
    </lineage>
</organism>
<keyword evidence="9" id="KW-0406">Ion transport</keyword>
<evidence type="ECO:0000256" key="14">
    <source>
        <dbReference type="ARBA" id="ARBA00023288"/>
    </source>
</evidence>
<dbReference type="Proteomes" id="UP000027442">
    <property type="component" value="Unassembled WGS sequence"/>
</dbReference>
<dbReference type="PROSITE" id="PS51257">
    <property type="entry name" value="PROKAR_LIPOPROTEIN"/>
    <property type="match status" value="1"/>
</dbReference>
<keyword evidence="15" id="KW-1133">Transmembrane helix</keyword>
<evidence type="ECO:0000256" key="9">
    <source>
        <dbReference type="ARBA" id="ARBA00023065"/>
    </source>
</evidence>
<dbReference type="InterPro" id="IPR054765">
    <property type="entry name" value="SLBB_dom"/>
</dbReference>
<dbReference type="InterPro" id="IPR049712">
    <property type="entry name" value="Poly_export"/>
</dbReference>
<keyword evidence="4" id="KW-1134">Transmembrane beta strand</keyword>
<keyword evidence="6 15" id="KW-0812">Transmembrane</keyword>
<evidence type="ECO:0000256" key="3">
    <source>
        <dbReference type="ARBA" id="ARBA00022448"/>
    </source>
</evidence>
<evidence type="ECO:0000256" key="12">
    <source>
        <dbReference type="ARBA" id="ARBA00023139"/>
    </source>
</evidence>
<keyword evidence="10" id="KW-0626">Porin</keyword>
<gene>
    <name evidence="18" type="ORF">HMPREF1991_03116</name>
</gene>
<dbReference type="Gene3D" id="3.30.1950.10">
    <property type="entry name" value="wza like domain"/>
    <property type="match status" value="1"/>
</dbReference>
<dbReference type="RefSeq" id="WP_025789952.1">
    <property type="nucleotide sequence ID" value="NZ_KB899215.1"/>
</dbReference>
<evidence type="ECO:0000256" key="15">
    <source>
        <dbReference type="SAM" id="Phobius"/>
    </source>
</evidence>
<dbReference type="HOGENOM" id="CLU_038343_1_0_10"/>
<keyword evidence="5" id="KW-0762">Sugar transport</keyword>
<proteinExistence type="inferred from homology"/>
<dbReference type="EMBL" id="JNGW01000137">
    <property type="protein sequence ID" value="KDR50809.1"/>
    <property type="molecule type" value="Genomic_DNA"/>
</dbReference>
<dbReference type="InterPro" id="IPR003715">
    <property type="entry name" value="Poly_export_N"/>
</dbReference>
<reference evidence="18 19" key="1">
    <citation type="submission" date="2013-08" db="EMBL/GenBank/DDBJ databases">
        <authorList>
            <person name="Weinstock G."/>
            <person name="Sodergren E."/>
            <person name="Wylie T."/>
            <person name="Fulton L."/>
            <person name="Fulton R."/>
            <person name="Fronick C."/>
            <person name="O'Laughlin M."/>
            <person name="Godfrey J."/>
            <person name="Miner T."/>
            <person name="Herter B."/>
            <person name="Appelbaum E."/>
            <person name="Cordes M."/>
            <person name="Lek S."/>
            <person name="Wollam A."/>
            <person name="Pepin K.H."/>
            <person name="Palsikar V.B."/>
            <person name="Mitreva M."/>
            <person name="Wilson R.K."/>
        </authorList>
    </citation>
    <scope>NUCLEOTIDE SEQUENCE [LARGE SCALE GENOMIC DNA]</scope>
    <source>
        <strain evidence="18 19">ATCC 15930</strain>
    </source>
</reference>
<evidence type="ECO:0000256" key="2">
    <source>
        <dbReference type="ARBA" id="ARBA00009450"/>
    </source>
</evidence>
<comment type="caution">
    <text evidence="18">The sequence shown here is derived from an EMBL/GenBank/DDBJ whole genome shotgun (WGS) entry which is preliminary data.</text>
</comment>
<evidence type="ECO:0000256" key="8">
    <source>
        <dbReference type="ARBA" id="ARBA00023047"/>
    </source>
</evidence>
<evidence type="ECO:0000313" key="18">
    <source>
        <dbReference type="EMBL" id="KDR50809.1"/>
    </source>
</evidence>
<dbReference type="Gene3D" id="3.10.560.10">
    <property type="entry name" value="Outer membrane lipoprotein wza domain like"/>
    <property type="match status" value="1"/>
</dbReference>
<sequence>MSKFLSSVVLLTFVLLLGSCGGSKEIVYFQNVDGVNLEESKGLYEAKIMPKDQLSITVVTTDPAAAAPFNLTVGNSVGTKGQLAQGANLQNYLVDNNGDIEFPVIGKIHVGGLNKNQCQDLIKSKISGYLAASENPIVTVRMASYQVTVLGEVSKPTVIPVTSEKMSILEALAQAGDLTIYGRRDNVMLLRENPDGRKEAHRIDLRDANLINSPYYYLQQNDVIYVEPNKAKASNSKTSAATGIWLSVVSSVLSLTSLIVNLVK</sequence>
<evidence type="ECO:0000256" key="5">
    <source>
        <dbReference type="ARBA" id="ARBA00022597"/>
    </source>
</evidence>
<evidence type="ECO:0000259" key="16">
    <source>
        <dbReference type="Pfam" id="PF02563"/>
    </source>
</evidence>